<dbReference type="Proteomes" id="UP001177140">
    <property type="component" value="Unassembled WGS sequence"/>
</dbReference>
<dbReference type="EMBL" id="JAJJMA010145926">
    <property type="protein sequence ID" value="MCL7034491.1"/>
    <property type="molecule type" value="Genomic_DNA"/>
</dbReference>
<evidence type="ECO:0000256" key="1">
    <source>
        <dbReference type="SAM" id="Phobius"/>
    </source>
</evidence>
<name>A0AA41V8A4_PAPNU</name>
<comment type="caution">
    <text evidence="2">The sequence shown here is derived from an EMBL/GenBank/DDBJ whole genome shotgun (WGS) entry which is preliminary data.</text>
</comment>
<sequence length="62" mass="7305">MEAYQLQALLIFGAVILVIKLGYFLRCIWRRVARKKPSSHVYPLSDHMFQKVSYKELFNATD</sequence>
<keyword evidence="1" id="KW-0812">Transmembrane</keyword>
<keyword evidence="3" id="KW-1185">Reference proteome</keyword>
<feature type="transmembrane region" description="Helical" evidence="1">
    <location>
        <begin position="6"/>
        <end position="25"/>
    </location>
</feature>
<proteinExistence type="predicted"/>
<keyword evidence="1" id="KW-1133">Transmembrane helix</keyword>
<protein>
    <submittedName>
        <fullName evidence="2">Uncharacterized protein</fullName>
    </submittedName>
</protein>
<evidence type="ECO:0000313" key="2">
    <source>
        <dbReference type="EMBL" id="MCL7034491.1"/>
    </source>
</evidence>
<reference evidence="2" key="1">
    <citation type="submission" date="2022-03" db="EMBL/GenBank/DDBJ databases">
        <title>A functionally conserved STORR gene fusion in Papaver species that diverged 16.8 million years ago.</title>
        <authorList>
            <person name="Catania T."/>
        </authorList>
    </citation>
    <scope>NUCLEOTIDE SEQUENCE</scope>
    <source>
        <strain evidence="2">S-191538</strain>
    </source>
</reference>
<dbReference type="AlphaFoldDB" id="A0AA41V8A4"/>
<organism evidence="2 3">
    <name type="scientific">Papaver nudicaule</name>
    <name type="common">Iceland poppy</name>
    <dbReference type="NCBI Taxonomy" id="74823"/>
    <lineage>
        <taxon>Eukaryota</taxon>
        <taxon>Viridiplantae</taxon>
        <taxon>Streptophyta</taxon>
        <taxon>Embryophyta</taxon>
        <taxon>Tracheophyta</taxon>
        <taxon>Spermatophyta</taxon>
        <taxon>Magnoliopsida</taxon>
        <taxon>Ranunculales</taxon>
        <taxon>Papaveraceae</taxon>
        <taxon>Papaveroideae</taxon>
        <taxon>Papaver</taxon>
    </lineage>
</organism>
<feature type="non-terminal residue" evidence="2">
    <location>
        <position position="62"/>
    </location>
</feature>
<keyword evidence="1" id="KW-0472">Membrane</keyword>
<accession>A0AA41V8A4</accession>
<evidence type="ECO:0000313" key="3">
    <source>
        <dbReference type="Proteomes" id="UP001177140"/>
    </source>
</evidence>
<gene>
    <name evidence="2" type="ORF">MKW94_025511</name>
</gene>